<evidence type="ECO:0000313" key="3">
    <source>
        <dbReference type="EMBL" id="TYB81390.1"/>
    </source>
</evidence>
<feature type="compositionally biased region" description="Gly residues" evidence="1">
    <location>
        <begin position="135"/>
        <end position="150"/>
    </location>
</feature>
<name>A0A5D0RIG4_9RHOB</name>
<protein>
    <submittedName>
        <fullName evidence="3">Uncharacterized protein</fullName>
    </submittedName>
</protein>
<feature type="signal peptide" evidence="2">
    <location>
        <begin position="1"/>
        <end position="25"/>
    </location>
</feature>
<keyword evidence="2" id="KW-0732">Signal</keyword>
<dbReference type="RefSeq" id="WP_148377784.1">
    <property type="nucleotide sequence ID" value="NZ_VSIY01000006.1"/>
</dbReference>
<organism evidence="3 4">
    <name type="scientific">Maritimibacter fusiformis</name>
    <dbReference type="NCBI Taxonomy" id="2603819"/>
    <lineage>
        <taxon>Bacteria</taxon>
        <taxon>Pseudomonadati</taxon>
        <taxon>Pseudomonadota</taxon>
        <taxon>Alphaproteobacteria</taxon>
        <taxon>Rhodobacterales</taxon>
        <taxon>Roseobacteraceae</taxon>
        <taxon>Maritimibacter</taxon>
    </lineage>
</organism>
<evidence type="ECO:0000256" key="2">
    <source>
        <dbReference type="SAM" id="SignalP"/>
    </source>
</evidence>
<feature type="region of interest" description="Disordered" evidence="1">
    <location>
        <begin position="131"/>
        <end position="150"/>
    </location>
</feature>
<feature type="region of interest" description="Disordered" evidence="1">
    <location>
        <begin position="80"/>
        <end position="108"/>
    </location>
</feature>
<feature type="compositionally biased region" description="Low complexity" evidence="1">
    <location>
        <begin position="80"/>
        <end position="97"/>
    </location>
</feature>
<reference evidence="3 4" key="1">
    <citation type="submission" date="2019-08" db="EMBL/GenBank/DDBJ databases">
        <title>Identification of a novel species of the genus Boseongicola.</title>
        <authorList>
            <person name="Zhang X.-Q."/>
        </authorList>
    </citation>
    <scope>NUCLEOTIDE SEQUENCE [LARGE SCALE GENOMIC DNA]</scope>
    <source>
        <strain evidence="3 4">HY14</strain>
    </source>
</reference>
<evidence type="ECO:0000256" key="1">
    <source>
        <dbReference type="SAM" id="MobiDB-lite"/>
    </source>
</evidence>
<dbReference type="AlphaFoldDB" id="A0A5D0RIG4"/>
<keyword evidence="4" id="KW-1185">Reference proteome</keyword>
<feature type="chain" id="PRO_5023073232" evidence="2">
    <location>
        <begin position="26"/>
        <end position="150"/>
    </location>
</feature>
<comment type="caution">
    <text evidence="3">The sequence shown here is derived from an EMBL/GenBank/DDBJ whole genome shotgun (WGS) entry which is preliminary data.</text>
</comment>
<proteinExistence type="predicted"/>
<accession>A0A5D0RIG4</accession>
<sequence length="150" mass="15439">MTRPAARSLALLAVLVTGLATPAAAQMQLPAPPVPGPYPLMPVPMPYSQPGVSQRPAPVFPGPQAGMRVPYWMQQPAPGVPVGDAPAATGPGADYAPVPGVGRQGQPNQPYVPQPYWQPQGSWMQPPGWGAPQPGWGGPGWVMPQGGGGQ</sequence>
<gene>
    <name evidence="3" type="ORF">FVF75_09770</name>
</gene>
<dbReference type="Proteomes" id="UP000322080">
    <property type="component" value="Unassembled WGS sequence"/>
</dbReference>
<evidence type="ECO:0000313" key="4">
    <source>
        <dbReference type="Proteomes" id="UP000322080"/>
    </source>
</evidence>
<dbReference type="EMBL" id="VSIY01000006">
    <property type="protein sequence ID" value="TYB81390.1"/>
    <property type="molecule type" value="Genomic_DNA"/>
</dbReference>